<proteinExistence type="predicted"/>
<reference evidence="1 2" key="1">
    <citation type="submission" date="2023-02" db="EMBL/GenBank/DDBJ databases">
        <title>Genome sequence of Novosphingobium humi KACC 19094.</title>
        <authorList>
            <person name="Kim S."/>
            <person name="Heo J."/>
            <person name="Kwon S.-W."/>
        </authorList>
    </citation>
    <scope>NUCLEOTIDE SEQUENCE [LARGE SCALE GENOMIC DNA]</scope>
    <source>
        <strain evidence="1 2">KACC 19094</strain>
    </source>
</reference>
<keyword evidence="2" id="KW-1185">Reference proteome</keyword>
<dbReference type="RefSeq" id="WP_273616762.1">
    <property type="nucleotide sequence ID" value="NZ_CP117417.1"/>
</dbReference>
<protein>
    <submittedName>
        <fullName evidence="1">Contractile injection system protein, VgrG/Pvc8 family</fullName>
    </submittedName>
</protein>
<dbReference type="SUPFAM" id="SSF69279">
    <property type="entry name" value="Phage tail proteins"/>
    <property type="match status" value="1"/>
</dbReference>
<accession>A0ABY7TTJ2</accession>
<dbReference type="Pfam" id="PF05954">
    <property type="entry name" value="Phage_GPD"/>
    <property type="match status" value="1"/>
</dbReference>
<evidence type="ECO:0000313" key="2">
    <source>
        <dbReference type="Proteomes" id="UP001218231"/>
    </source>
</evidence>
<evidence type="ECO:0000313" key="1">
    <source>
        <dbReference type="EMBL" id="WCT76311.1"/>
    </source>
</evidence>
<organism evidence="1 2">
    <name type="scientific">Novosphingobium humi</name>
    <dbReference type="NCBI Taxonomy" id="2282397"/>
    <lineage>
        <taxon>Bacteria</taxon>
        <taxon>Pseudomonadati</taxon>
        <taxon>Pseudomonadota</taxon>
        <taxon>Alphaproteobacteria</taxon>
        <taxon>Sphingomonadales</taxon>
        <taxon>Sphingomonadaceae</taxon>
        <taxon>Novosphingobium</taxon>
    </lineage>
</organism>
<dbReference type="Proteomes" id="UP001218231">
    <property type="component" value="Chromosome"/>
</dbReference>
<dbReference type="EMBL" id="CP117417">
    <property type="protein sequence ID" value="WCT76311.1"/>
    <property type="molecule type" value="Genomic_DNA"/>
</dbReference>
<sequence>MMAGNKAGLRLALDNGVDLAAKIDPRFLSLTLVEKRDGSADELTIALQNVDGKLAVPRAGQILSLALGWESRFDSHPVGLIDKGRFRVDEVEESGPPDQITIRARSADLAGTYAKRRNRVWHGTTLGALIGEIAARHGITARVHPDLAGQPIEALEQHNKSDMALVQDLGKRFDATATWKDRKILILPKGSATTAGGRTIPAITLTRQDGWQWRYIRAERGAQTGVEAQYHDGSTGTRKTVSEGSRDAYRLKHIYASKSSATRAAKSNLARRLRAKSRFEYYLAVADCRLRPNQRVALQGWSAAAGGTEWLIESVETTMDAGGIKQMVRLEGA</sequence>
<gene>
    <name evidence="1" type="ORF">PQ457_10145</name>
</gene>
<name>A0ABY7TTJ2_9SPHN</name>